<sequence>MDDIVEPSANVCAVSVPETLFRLMWCHTNDEGYIAIAYMQTPSSNHMWRLLAHPTQTRIAECWMSVLDLLTRRHK</sequence>
<comment type="caution">
    <text evidence="1">The sequence shown here is derived from an EMBL/GenBank/DDBJ whole genome shotgun (WGS) entry which is preliminary data.</text>
</comment>
<dbReference type="Proteomes" id="UP000095192">
    <property type="component" value="Unassembled WGS sequence"/>
</dbReference>
<dbReference type="VEuPathDB" id="ToxoDB:cyc_04168"/>
<gene>
    <name evidence="1" type="ORF">cyc_04168</name>
</gene>
<proteinExistence type="predicted"/>
<reference evidence="1 2" key="1">
    <citation type="journal article" date="2016" name="BMC Genomics">
        <title>Comparative genomics reveals Cyclospora cayetanensis possesses coccidia-like metabolism and invasion components but unique surface antigens.</title>
        <authorList>
            <person name="Liu S."/>
            <person name="Wang L."/>
            <person name="Zheng H."/>
            <person name="Xu Z."/>
            <person name="Roellig D.M."/>
            <person name="Li N."/>
            <person name="Frace M.A."/>
            <person name="Tang K."/>
            <person name="Arrowood M.J."/>
            <person name="Moss D.M."/>
            <person name="Zhang L."/>
            <person name="Feng Y."/>
            <person name="Xiao L."/>
        </authorList>
    </citation>
    <scope>NUCLEOTIDE SEQUENCE [LARGE SCALE GENOMIC DNA]</scope>
    <source>
        <strain evidence="1 2">CHN_HEN01</strain>
    </source>
</reference>
<evidence type="ECO:0000313" key="1">
    <source>
        <dbReference type="EMBL" id="OEH78626.1"/>
    </source>
</evidence>
<protein>
    <submittedName>
        <fullName evidence="1">Uncharacterized protein</fullName>
    </submittedName>
</protein>
<accession>A0A1D3D591</accession>
<organism evidence="1 2">
    <name type="scientific">Cyclospora cayetanensis</name>
    <dbReference type="NCBI Taxonomy" id="88456"/>
    <lineage>
        <taxon>Eukaryota</taxon>
        <taxon>Sar</taxon>
        <taxon>Alveolata</taxon>
        <taxon>Apicomplexa</taxon>
        <taxon>Conoidasida</taxon>
        <taxon>Coccidia</taxon>
        <taxon>Eucoccidiorida</taxon>
        <taxon>Eimeriorina</taxon>
        <taxon>Eimeriidae</taxon>
        <taxon>Cyclospora</taxon>
    </lineage>
</organism>
<keyword evidence="2" id="KW-1185">Reference proteome</keyword>
<dbReference type="InParanoid" id="A0A1D3D591"/>
<dbReference type="AlphaFoldDB" id="A0A1D3D591"/>
<evidence type="ECO:0000313" key="2">
    <source>
        <dbReference type="Proteomes" id="UP000095192"/>
    </source>
</evidence>
<dbReference type="EMBL" id="JROU02000665">
    <property type="protein sequence ID" value="OEH78626.1"/>
    <property type="molecule type" value="Genomic_DNA"/>
</dbReference>
<name>A0A1D3D591_9EIME</name>